<reference evidence="3 4" key="1">
    <citation type="submission" date="2021-03" db="EMBL/GenBank/DDBJ databases">
        <title>Sequencing the genomes of 1000 actinobacteria strains.</title>
        <authorList>
            <person name="Klenk H.-P."/>
        </authorList>
    </citation>
    <scope>NUCLEOTIDE SEQUENCE [LARGE SCALE GENOMIC DNA]</scope>
    <source>
        <strain evidence="3 4">DSM 45256</strain>
    </source>
</reference>
<protein>
    <submittedName>
        <fullName evidence="3">Uncharacterized protein</fullName>
    </submittedName>
</protein>
<keyword evidence="2" id="KW-0472">Membrane</keyword>
<keyword evidence="4" id="KW-1185">Reference proteome</keyword>
<feature type="transmembrane region" description="Helical" evidence="2">
    <location>
        <begin position="110"/>
        <end position="130"/>
    </location>
</feature>
<dbReference type="EMBL" id="JAGINU010000001">
    <property type="protein sequence ID" value="MBP2367994.1"/>
    <property type="molecule type" value="Genomic_DNA"/>
</dbReference>
<dbReference type="RefSeq" id="WP_210028205.1">
    <property type="nucleotide sequence ID" value="NZ_JAGINU010000001.1"/>
</dbReference>
<feature type="transmembrane region" description="Helical" evidence="2">
    <location>
        <begin position="40"/>
        <end position="63"/>
    </location>
</feature>
<feature type="transmembrane region" description="Helical" evidence="2">
    <location>
        <begin position="70"/>
        <end position="90"/>
    </location>
</feature>
<name>A0ABS4VVN3_9PSEU</name>
<evidence type="ECO:0000256" key="2">
    <source>
        <dbReference type="SAM" id="Phobius"/>
    </source>
</evidence>
<proteinExistence type="predicted"/>
<gene>
    <name evidence="3" type="ORF">JOF36_003690</name>
</gene>
<organism evidence="3 4">
    <name type="scientific">Pseudonocardia parietis</name>
    <dbReference type="NCBI Taxonomy" id="570936"/>
    <lineage>
        <taxon>Bacteria</taxon>
        <taxon>Bacillati</taxon>
        <taxon>Actinomycetota</taxon>
        <taxon>Actinomycetes</taxon>
        <taxon>Pseudonocardiales</taxon>
        <taxon>Pseudonocardiaceae</taxon>
        <taxon>Pseudonocardia</taxon>
    </lineage>
</organism>
<keyword evidence="2" id="KW-1133">Transmembrane helix</keyword>
<dbReference type="Proteomes" id="UP001519295">
    <property type="component" value="Unassembled WGS sequence"/>
</dbReference>
<feature type="region of interest" description="Disordered" evidence="1">
    <location>
        <begin position="164"/>
        <end position="189"/>
    </location>
</feature>
<comment type="caution">
    <text evidence="3">The sequence shown here is derived from an EMBL/GenBank/DDBJ whole genome shotgun (WGS) entry which is preliminary data.</text>
</comment>
<evidence type="ECO:0000313" key="3">
    <source>
        <dbReference type="EMBL" id="MBP2367994.1"/>
    </source>
</evidence>
<feature type="transmembrane region" description="Helical" evidence="2">
    <location>
        <begin position="12"/>
        <end position="34"/>
    </location>
</feature>
<evidence type="ECO:0000256" key="1">
    <source>
        <dbReference type="SAM" id="MobiDB-lite"/>
    </source>
</evidence>
<evidence type="ECO:0000313" key="4">
    <source>
        <dbReference type="Proteomes" id="UP001519295"/>
    </source>
</evidence>
<sequence length="189" mass="20161">MVSSRIRMQAEVAVPGLASGVAAGLVVGVLAALVGQPLGWAAMSALTLGLPMAVLGFGYGLLIATARVRLGVFTPAAVYWLVGFPLARLLHETVTPALLGGSLTPPEDLWGFLAYQGLVSLGFAVGFVWLNERLAPRWLLRTKDHNPIAYQLFHAYAHEAEKMQEVKQQRRSTRTRTRAGAGSRAGKGG</sequence>
<accession>A0ABS4VVN3</accession>
<keyword evidence="2" id="KW-0812">Transmembrane</keyword>